<accession>K9AL45</accession>
<dbReference type="OrthoDB" id="2413898at2"/>
<feature type="coiled-coil region" evidence="1">
    <location>
        <begin position="103"/>
        <end position="173"/>
    </location>
</feature>
<evidence type="ECO:0000313" key="3">
    <source>
        <dbReference type="Proteomes" id="UP000009885"/>
    </source>
</evidence>
<keyword evidence="3" id="KW-1185">Reference proteome</keyword>
<protein>
    <submittedName>
        <fullName evidence="2">Phage-like protein</fullName>
    </submittedName>
</protein>
<dbReference type="STRING" id="1229783.C273_06078"/>
<dbReference type="PATRIC" id="fig|1229783.3.peg.1229"/>
<organism evidence="2 3">
    <name type="scientific">Staphylococcus massiliensis S46</name>
    <dbReference type="NCBI Taxonomy" id="1229783"/>
    <lineage>
        <taxon>Bacteria</taxon>
        <taxon>Bacillati</taxon>
        <taxon>Bacillota</taxon>
        <taxon>Bacilli</taxon>
        <taxon>Bacillales</taxon>
        <taxon>Staphylococcaceae</taxon>
        <taxon>Staphylococcus</taxon>
    </lineage>
</organism>
<name>K9AL45_9STAP</name>
<keyword evidence="1" id="KW-0175">Coiled coil</keyword>
<sequence length="742" mass="84892">MTRKEITTPLDIKNMDNHNSNYEELYNKIAATTQHIVDDLWEVMQKVNSIKLKEPVNNESDLPQDEENNTLRMVLSEGKVYAYNNDEWKPFQEIELDPYKTFKIELKQIVDDYETKINNLTSSVNEVTNATNESIEMLDKKRQEAESKMTGYIQQIEDKQKQVLDELENFRAIDTSNWQKSKITKDNGRVREIKELDLSNPDSSLSDKTQVVYVSDALNNLGQPNGFLYYVVFEPDFKRMTWKPDGSNDVYVREKVSGKWNEWTNLSNDAIEIPEIPQKDITIESNSERPPKPADLGNNYKLIQKLNADELIVYQVGSNSYLRYKFKKGIGGKGYGDNYELMRLHQVKPMADVITYVDASKTKSGTVTPTWDFSGPSSIERSVLENKDYNKEDRDASKGSRGLQVYTLKPGQSVTYSVNLKSNKDMNVAFFARSGYTNAETFEVLVDGAKVFEDTITQAPNHSYRRFPFKVGERNGDNDITIKNTSSKDVYLGGINVYHLNEYNGQDFTDFVAYGMNDTVPFINSAGASDYAFKNLENGLQFGSYHGGEVVDDFKLDYAPVYSTYGTEMLAYWSAIDNGKIWALKNFSMRQISTLIDRANMLSDFSFNSNGTLNMDFSYNVIDGKEPVLFENFWTALTCGHLALKRILVPKLITFDTEASGSHKYFKSTRGYAIQGTLDTKQEMHIRHNRFDDLHVNSPEAQSFSDQPQYCKYYYAPIRQNNDANVAPTALQFGKSLDFYVR</sequence>
<comment type="caution">
    <text evidence="2">The sequence shown here is derived from an EMBL/GenBank/DDBJ whole genome shotgun (WGS) entry which is preliminary data.</text>
</comment>
<proteinExistence type="predicted"/>
<evidence type="ECO:0000313" key="2">
    <source>
        <dbReference type="EMBL" id="EKU48004.1"/>
    </source>
</evidence>
<dbReference type="EMBL" id="AMSQ01000008">
    <property type="protein sequence ID" value="EKU48004.1"/>
    <property type="molecule type" value="Genomic_DNA"/>
</dbReference>
<evidence type="ECO:0000256" key="1">
    <source>
        <dbReference type="SAM" id="Coils"/>
    </source>
</evidence>
<reference evidence="2 3" key="1">
    <citation type="journal article" date="2013" name="Genome Announc.">
        <title>Genome Sequence of Staphylococcus massiliensis Strain S46, Isolated from the Surface of Healthy Human Skin.</title>
        <authorList>
            <person name="Srivastav R."/>
            <person name="Singh A."/>
            <person name="Jangir P.K."/>
            <person name="Kumari C."/>
            <person name="Muduli S."/>
            <person name="Sharma R."/>
        </authorList>
    </citation>
    <scope>NUCLEOTIDE SEQUENCE [LARGE SCALE GENOMIC DNA]</scope>
    <source>
        <strain evidence="2 3">S46</strain>
    </source>
</reference>
<dbReference type="Gene3D" id="2.60.120.260">
    <property type="entry name" value="Galactose-binding domain-like"/>
    <property type="match status" value="1"/>
</dbReference>
<dbReference type="AlphaFoldDB" id="K9AL45"/>
<dbReference type="Proteomes" id="UP000009885">
    <property type="component" value="Unassembled WGS sequence"/>
</dbReference>
<dbReference type="RefSeq" id="WP_009383409.1">
    <property type="nucleotide sequence ID" value="NZ_AMSQ01000008.1"/>
</dbReference>
<gene>
    <name evidence="2" type="ORF">C273_06078</name>
</gene>